<dbReference type="Pfam" id="PF01987">
    <property type="entry name" value="AIM24"/>
    <property type="match status" value="1"/>
</dbReference>
<evidence type="ECO:0000313" key="1">
    <source>
        <dbReference type="EMBL" id="ADI01949.1"/>
    </source>
</evidence>
<dbReference type="Gene3D" id="3.60.160.10">
    <property type="entry name" value="Mitochondrial biogenesis AIM24"/>
    <property type="match status" value="1"/>
</dbReference>
<reference evidence="2" key="1">
    <citation type="journal article" date="2010" name="Stand. Genomic Sci.">
        <title>Complete genome sequence of Syntrophothermus lipocalidus type strain (TGB-C1T).</title>
        <authorList>
            <consortium name="US DOE Joint Genome Institute (JGI-PGF)"/>
            <person name="Djao O."/>
            <person name="Zhang X."/>
            <person name="Lucas S."/>
            <person name="Lapidus A."/>
            <person name="Glavina Del Rio T."/>
            <person name="Nolan M."/>
            <person name="Tice H."/>
            <person name="Cheng J."/>
            <person name="Han C."/>
            <person name="Tapia R."/>
            <person name="Goodwin L."/>
            <person name="Pitluck S."/>
            <person name="Liolios K."/>
            <person name="Ivanova N."/>
            <person name="Mavromatis K."/>
            <person name="Mikhailova N."/>
            <person name="Ovchinnikova G."/>
            <person name="Pati A."/>
            <person name="Brambilla E."/>
            <person name="Chen A."/>
            <person name="Palaniappan K."/>
            <person name="Land M."/>
            <person name="Hauser L."/>
            <person name="Chang Y."/>
            <person name="Jeffries C."/>
            <person name="Rohde M."/>
            <person name="Sikorski J."/>
            <person name="Spring S."/>
            <person name="Goker M."/>
            <person name="Detter J."/>
            <person name="Woyke T."/>
            <person name="Bristow J."/>
            <person name="Eisen J."/>
            <person name="Markowitz V."/>
            <person name="Hugenholtz P."/>
            <person name="Kyrpides N."/>
            <person name="Klenk H."/>
        </authorList>
    </citation>
    <scope>NUCLEOTIDE SEQUENCE [LARGE SCALE GENOMIC DNA]</scope>
    <source>
        <strain evidence="2">DSM 12680 / TGB-C1</strain>
    </source>
</reference>
<name>D7CML4_SYNLT</name>
<dbReference type="KEGG" id="slp:Slip_1176"/>
<reference evidence="1 2" key="2">
    <citation type="journal article" date="2010" name="Stand. Genomic Sci.">
        <title>Complete genome sequence of Syntrophothermus lipocalidus type strain (TGB-C1).</title>
        <authorList>
            <person name="Djao O.D."/>
            <person name="Zhang X."/>
            <person name="Lucas S."/>
            <person name="Lapidus A."/>
            <person name="Del Rio T.G."/>
            <person name="Nolan M."/>
            <person name="Tice H."/>
            <person name="Cheng J.F."/>
            <person name="Han C."/>
            <person name="Tapia R."/>
            <person name="Goodwin L."/>
            <person name="Pitluck S."/>
            <person name="Liolios K."/>
            <person name="Ivanova N."/>
            <person name="Mavromatis K."/>
            <person name="Mikhailova N."/>
            <person name="Ovchinnikova G."/>
            <person name="Pati A."/>
            <person name="Brambilla E."/>
            <person name="Chen A."/>
            <person name="Palaniappan K."/>
            <person name="Land M."/>
            <person name="Hauser L."/>
            <person name="Chang Y.J."/>
            <person name="Jeffries C.D."/>
            <person name="Rohde M."/>
            <person name="Sikorski J."/>
            <person name="Spring S."/>
            <person name="Goker M."/>
            <person name="Detter J.C."/>
            <person name="Woyke T."/>
            <person name="Bristow J."/>
            <person name="Eisen J.A."/>
            <person name="Markowitz V."/>
            <person name="Hugenholtz P."/>
            <person name="Kyrpides N.C."/>
            <person name="Klenk H.P."/>
        </authorList>
    </citation>
    <scope>NUCLEOTIDE SEQUENCE [LARGE SCALE GENOMIC DNA]</scope>
    <source>
        <strain evidence="2">DSM 12680 / TGB-C1</strain>
    </source>
</reference>
<dbReference type="Proteomes" id="UP000000378">
    <property type="component" value="Chromosome"/>
</dbReference>
<keyword evidence="2" id="KW-1185">Reference proteome</keyword>
<dbReference type="AlphaFoldDB" id="D7CML4"/>
<dbReference type="PANTHER" id="PTHR43657:SF1">
    <property type="entry name" value="ALTERED INHERITANCE OF MITOCHONDRIA PROTEIN 24, MITOCHONDRIAL"/>
    <property type="match status" value="1"/>
</dbReference>
<organism evidence="1 2">
    <name type="scientific">Syntrophothermus lipocalidus (strain DSM 12680 / TGB-C1)</name>
    <dbReference type="NCBI Taxonomy" id="643648"/>
    <lineage>
        <taxon>Bacteria</taxon>
        <taxon>Bacillati</taxon>
        <taxon>Bacillota</taxon>
        <taxon>Clostridia</taxon>
        <taxon>Eubacteriales</taxon>
        <taxon>Syntrophomonadaceae</taxon>
        <taxon>Syntrophothermus</taxon>
    </lineage>
</organism>
<evidence type="ECO:0000313" key="2">
    <source>
        <dbReference type="Proteomes" id="UP000000378"/>
    </source>
</evidence>
<dbReference type="EMBL" id="CP002048">
    <property type="protein sequence ID" value="ADI01949.1"/>
    <property type="molecule type" value="Genomic_DNA"/>
</dbReference>
<accession>D7CML4</accession>
<dbReference type="SUPFAM" id="SSF51219">
    <property type="entry name" value="TRAP-like"/>
    <property type="match status" value="1"/>
</dbReference>
<dbReference type="NCBIfam" id="TIGR00266">
    <property type="entry name" value="TIGR00266 family protein"/>
    <property type="match status" value="1"/>
</dbReference>
<evidence type="ECO:0008006" key="3">
    <source>
        <dbReference type="Google" id="ProtNLM"/>
    </source>
</evidence>
<dbReference type="InterPro" id="IPR002838">
    <property type="entry name" value="AIM24"/>
</dbReference>
<proteinExistence type="predicted"/>
<dbReference type="eggNOG" id="COG2013">
    <property type="taxonomic scope" value="Bacteria"/>
</dbReference>
<dbReference type="STRING" id="643648.Slip_1176"/>
<dbReference type="RefSeq" id="WP_013175351.1">
    <property type="nucleotide sequence ID" value="NC_014220.1"/>
</dbReference>
<gene>
    <name evidence="1" type="ordered locus">Slip_1176</name>
</gene>
<dbReference type="PANTHER" id="PTHR43657">
    <property type="entry name" value="TRYPTOPHAN RNA-BINDING ATTENUATOR PROTEIN-LIKE PROTEIN"/>
    <property type="match status" value="1"/>
</dbReference>
<sequence>MEQEILYSPEYAVAKIKLLPGESVIAEPGAMIAMTPNLEVKAEFARGGVLKSMARSFFGKESFFTTTFTALGEAELVLGRGQPGDMWCVSLNNETIYAQSGAFVACTPGVHVNAGWGGARGFFAGNMLFLLEITGTGLVWLATFGALRETTLGLGEDYVIDTGHVAGFHGNTMYTVTSAGGFKSFLTSGEGFVCRFRGPGKVWTQSRNAVAYAWWIDKYRPVKRSSRDHD</sequence>
<dbReference type="InterPro" id="IPR036983">
    <property type="entry name" value="AIM24_sf"/>
</dbReference>
<protein>
    <recommendedName>
        <fullName evidence="3">TIGR00266 family protein</fullName>
    </recommendedName>
</protein>
<dbReference type="HOGENOM" id="CLU_040551_4_1_9"/>
<dbReference type="InterPro" id="IPR016031">
    <property type="entry name" value="Trp_RNA-bd_attenuator-like_dom"/>
</dbReference>